<dbReference type="PANTHER" id="PTHR34407:SF1">
    <property type="entry name" value="SGNH HYDROLASE-TYPE ESTERASE DOMAIN-CONTAINING PROTEIN"/>
    <property type="match status" value="1"/>
</dbReference>
<proteinExistence type="predicted"/>
<dbReference type="KEGG" id="prz:GZH47_09030"/>
<dbReference type="RefSeq" id="WP_162639789.1">
    <property type="nucleotide sequence ID" value="NZ_CP048286.1"/>
</dbReference>
<evidence type="ECO:0000313" key="1">
    <source>
        <dbReference type="EMBL" id="QHW30980.1"/>
    </source>
</evidence>
<dbReference type="PANTHER" id="PTHR34407">
    <property type="entry name" value="EXPRESSED PROTEIN"/>
    <property type="match status" value="1"/>
</dbReference>
<protein>
    <submittedName>
        <fullName evidence="1">SGNH/GDSL hydrolase family protein</fullName>
    </submittedName>
</protein>
<dbReference type="Gene3D" id="3.40.50.1110">
    <property type="entry name" value="SGNH hydrolase"/>
    <property type="match status" value="1"/>
</dbReference>
<sequence>MNPAVWHHRNPLIHTLQALSEGQLTVGFIGGSITDARPRHNWPEPVVSWLVDQFPHARIVVENAAIGATGSELAVFRAKRDLIDRGCQLVFIDYAVNDQGEPAEKRSRTREGLLRKLLADGKRDVVLAHTYMQDMYGAMLEGGVPDSIAGLEALADHYGTGSVWMGLHALEEVRKGRMRWEEWLPDGLHPTSRGSLSYGQSIIAYLETELLGDGRSGDAARSSSYGAAGQALPLPLNPAHWGEAGILPLAAAETEGPWTIRRWPYYEWIDQVLETAAVGAKLAFSFNGRGLSLGFDFGKTSAEFRYRFDGGEWVTASRERPDWCGDEGWFRSCFLGDDLAPGTHRFELEVIHGDRPECRGTNFRLALIGVVV</sequence>
<dbReference type="AlphaFoldDB" id="A0A6C0NXM7"/>
<dbReference type="GO" id="GO:0016787">
    <property type="term" value="F:hydrolase activity"/>
    <property type="evidence" value="ECO:0007669"/>
    <property type="project" value="UniProtKB-KW"/>
</dbReference>
<dbReference type="EMBL" id="CP048286">
    <property type="protein sequence ID" value="QHW30980.1"/>
    <property type="molecule type" value="Genomic_DNA"/>
</dbReference>
<gene>
    <name evidence="1" type="ORF">GZH47_09030</name>
</gene>
<dbReference type="CDD" id="cd00229">
    <property type="entry name" value="SGNH_hydrolase"/>
    <property type="match status" value="1"/>
</dbReference>
<name>A0A6C0NXM7_9BACL</name>
<keyword evidence="2" id="KW-1185">Reference proteome</keyword>
<reference evidence="1 2" key="1">
    <citation type="submission" date="2020-02" db="EMBL/GenBank/DDBJ databases">
        <title>Paenibacillus sp. nov., isolated from rhizosphere soil of tomato.</title>
        <authorList>
            <person name="Weon H.-Y."/>
            <person name="Lee S.A."/>
        </authorList>
    </citation>
    <scope>NUCLEOTIDE SEQUENCE [LARGE SCALE GENOMIC DNA]</scope>
    <source>
        <strain evidence="1 2">14171R-81</strain>
    </source>
</reference>
<accession>A0A6C0NXM7</accession>
<dbReference type="InterPro" id="IPR036514">
    <property type="entry name" value="SGNH_hydro_sf"/>
</dbReference>
<organism evidence="1 2">
    <name type="scientific">Paenibacillus rhizovicinus</name>
    <dbReference type="NCBI Taxonomy" id="2704463"/>
    <lineage>
        <taxon>Bacteria</taxon>
        <taxon>Bacillati</taxon>
        <taxon>Bacillota</taxon>
        <taxon>Bacilli</taxon>
        <taxon>Bacillales</taxon>
        <taxon>Paenibacillaceae</taxon>
        <taxon>Paenibacillus</taxon>
    </lineage>
</organism>
<dbReference type="SUPFAM" id="SSF52266">
    <property type="entry name" value="SGNH hydrolase"/>
    <property type="match status" value="1"/>
</dbReference>
<keyword evidence="1" id="KW-0378">Hydrolase</keyword>
<dbReference type="Proteomes" id="UP000479114">
    <property type="component" value="Chromosome"/>
</dbReference>
<evidence type="ECO:0000313" key="2">
    <source>
        <dbReference type="Proteomes" id="UP000479114"/>
    </source>
</evidence>